<dbReference type="GO" id="GO:0005886">
    <property type="term" value="C:plasma membrane"/>
    <property type="evidence" value="ECO:0007669"/>
    <property type="project" value="UniProtKB-SubCell"/>
</dbReference>
<dbReference type="OrthoDB" id="9154947at2"/>
<feature type="transmembrane region" description="Helical" evidence="6">
    <location>
        <begin position="93"/>
        <end position="116"/>
    </location>
</feature>
<dbReference type="EMBL" id="QJTC01000030">
    <property type="protein sequence ID" value="PYE73843.1"/>
    <property type="molecule type" value="Genomic_DNA"/>
</dbReference>
<keyword evidence="2" id="KW-1003">Cell membrane</keyword>
<keyword evidence="4 6" id="KW-1133">Transmembrane helix</keyword>
<keyword evidence="8" id="KW-1185">Reference proteome</keyword>
<dbReference type="Proteomes" id="UP000247540">
    <property type="component" value="Unassembled WGS sequence"/>
</dbReference>
<evidence type="ECO:0000313" key="7">
    <source>
        <dbReference type="EMBL" id="PYE73843.1"/>
    </source>
</evidence>
<evidence type="ECO:0000256" key="2">
    <source>
        <dbReference type="ARBA" id="ARBA00022475"/>
    </source>
</evidence>
<accession>A0A318SHR9</accession>
<comment type="subcellular location">
    <subcellularLocation>
        <location evidence="1">Cell membrane</location>
        <topology evidence="1">Multi-pass membrane protein</topology>
    </subcellularLocation>
</comment>
<evidence type="ECO:0000256" key="5">
    <source>
        <dbReference type="ARBA" id="ARBA00023136"/>
    </source>
</evidence>
<proteinExistence type="predicted"/>
<evidence type="ECO:0000256" key="4">
    <source>
        <dbReference type="ARBA" id="ARBA00022989"/>
    </source>
</evidence>
<keyword evidence="5 6" id="KW-0472">Membrane</keyword>
<dbReference type="AlphaFoldDB" id="A0A318SHR9"/>
<organism evidence="7 8">
    <name type="scientific">Xylophilus ampelinus</name>
    <dbReference type="NCBI Taxonomy" id="54067"/>
    <lineage>
        <taxon>Bacteria</taxon>
        <taxon>Pseudomonadati</taxon>
        <taxon>Pseudomonadota</taxon>
        <taxon>Betaproteobacteria</taxon>
        <taxon>Burkholderiales</taxon>
        <taxon>Xylophilus</taxon>
    </lineage>
</organism>
<evidence type="ECO:0000256" key="3">
    <source>
        <dbReference type="ARBA" id="ARBA00022692"/>
    </source>
</evidence>
<keyword evidence="3 6" id="KW-0812">Transmembrane</keyword>
<dbReference type="Pfam" id="PF03899">
    <property type="entry name" value="ATP-synt_I"/>
    <property type="match status" value="1"/>
</dbReference>
<dbReference type="InterPro" id="IPR005598">
    <property type="entry name" value="ATP_synth_I"/>
</dbReference>
<comment type="caution">
    <text evidence="7">The sequence shown here is derived from an EMBL/GenBank/DDBJ whole genome shotgun (WGS) entry which is preliminary data.</text>
</comment>
<evidence type="ECO:0000256" key="6">
    <source>
        <dbReference type="SAM" id="Phobius"/>
    </source>
</evidence>
<protein>
    <submittedName>
        <fullName evidence="7">ATP synthase protein I</fullName>
    </submittedName>
</protein>
<feature type="transmembrane region" description="Helical" evidence="6">
    <location>
        <begin position="31"/>
        <end position="53"/>
    </location>
</feature>
<feature type="transmembrane region" description="Helical" evidence="6">
    <location>
        <begin position="59"/>
        <end position="81"/>
    </location>
</feature>
<gene>
    <name evidence="7" type="ORF">DFQ15_13027</name>
</gene>
<sequence>MDDELEANVPDFKPLTAEEARKLREMRPCVSPWRIVAGQAAVGVVAASAAWLLTGQARMGWSAAWGAWAVVFPAAVFARGITRRNAAVRPGAVAVGFLGWAFVKIGLAVLLLAVSLRVVPELSWLALIAGMVLAMKAYWIALLARPGSRTTDELRSKGAEG</sequence>
<name>A0A318SHR9_9BURK</name>
<reference evidence="7 8" key="1">
    <citation type="submission" date="2018-06" db="EMBL/GenBank/DDBJ databases">
        <title>Genomic Encyclopedia of Type Strains, Phase III (KMG-III): the genomes of soil and plant-associated and newly described type strains.</title>
        <authorList>
            <person name="Whitman W."/>
        </authorList>
    </citation>
    <scope>NUCLEOTIDE SEQUENCE [LARGE SCALE GENOMIC DNA]</scope>
    <source>
        <strain evidence="7 8">CECT 7646</strain>
    </source>
</reference>
<dbReference type="RefSeq" id="WP_110466829.1">
    <property type="nucleotide sequence ID" value="NZ_JAMOFZ010000028.1"/>
</dbReference>
<feature type="transmembrane region" description="Helical" evidence="6">
    <location>
        <begin position="122"/>
        <end position="144"/>
    </location>
</feature>
<evidence type="ECO:0000256" key="1">
    <source>
        <dbReference type="ARBA" id="ARBA00004651"/>
    </source>
</evidence>
<evidence type="ECO:0000313" key="8">
    <source>
        <dbReference type="Proteomes" id="UP000247540"/>
    </source>
</evidence>